<feature type="region of interest" description="Disordered" evidence="1">
    <location>
        <begin position="1"/>
        <end position="59"/>
    </location>
</feature>
<sequence>MTQEHAKHRSEDDDDQKLGPDFPRLRHPDLDVDKTDEVEDVPNREDVPPPGEQVPEPPD</sequence>
<dbReference type="EMBL" id="WMBA01000045">
    <property type="protein sequence ID" value="MTD57263.1"/>
    <property type="molecule type" value="Genomic_DNA"/>
</dbReference>
<keyword evidence="3" id="KW-1185">Reference proteome</keyword>
<organism evidence="2 3">
    <name type="scientific">Amycolatopsis pithecellobii</name>
    <dbReference type="NCBI Taxonomy" id="664692"/>
    <lineage>
        <taxon>Bacteria</taxon>
        <taxon>Bacillati</taxon>
        <taxon>Actinomycetota</taxon>
        <taxon>Actinomycetes</taxon>
        <taxon>Pseudonocardiales</taxon>
        <taxon>Pseudonocardiaceae</taxon>
        <taxon>Amycolatopsis</taxon>
    </lineage>
</organism>
<name>A0A6N7Z4Z3_9PSEU</name>
<feature type="compositionally biased region" description="Basic and acidic residues" evidence="1">
    <location>
        <begin position="23"/>
        <end position="47"/>
    </location>
</feature>
<feature type="compositionally biased region" description="Pro residues" evidence="1">
    <location>
        <begin position="48"/>
        <end position="59"/>
    </location>
</feature>
<evidence type="ECO:0000313" key="3">
    <source>
        <dbReference type="Proteomes" id="UP000440096"/>
    </source>
</evidence>
<proteinExistence type="predicted"/>
<evidence type="ECO:0000256" key="1">
    <source>
        <dbReference type="SAM" id="MobiDB-lite"/>
    </source>
</evidence>
<evidence type="ECO:0000313" key="2">
    <source>
        <dbReference type="EMBL" id="MTD57263.1"/>
    </source>
</evidence>
<reference evidence="2 3" key="1">
    <citation type="submission" date="2019-11" db="EMBL/GenBank/DDBJ databases">
        <title>Draft genome of Amycolatopsis RM579.</title>
        <authorList>
            <person name="Duangmal K."/>
            <person name="Mingma R."/>
        </authorList>
    </citation>
    <scope>NUCLEOTIDE SEQUENCE [LARGE SCALE GENOMIC DNA]</scope>
    <source>
        <strain evidence="2 3">RM579</strain>
    </source>
</reference>
<gene>
    <name evidence="2" type="ORF">GKO32_25275</name>
</gene>
<dbReference type="Proteomes" id="UP000440096">
    <property type="component" value="Unassembled WGS sequence"/>
</dbReference>
<dbReference type="RefSeq" id="WP_154759396.1">
    <property type="nucleotide sequence ID" value="NZ_WMBA01000045.1"/>
</dbReference>
<dbReference type="AlphaFoldDB" id="A0A6N7Z4Z3"/>
<protein>
    <submittedName>
        <fullName evidence="2">Uncharacterized protein</fullName>
    </submittedName>
</protein>
<comment type="caution">
    <text evidence="2">The sequence shown here is derived from an EMBL/GenBank/DDBJ whole genome shotgun (WGS) entry which is preliminary data.</text>
</comment>
<accession>A0A6N7Z4Z3</accession>